<dbReference type="HOGENOM" id="CLU_2635581_0_0_5"/>
<accession>A0A0B4XFX6</accession>
<keyword evidence="1" id="KW-0614">Plasmid</keyword>
<reference evidence="1 2" key="1">
    <citation type="submission" date="2013-11" db="EMBL/GenBank/DDBJ databases">
        <title>Complete genome sequence of Rhizobium gallicum bv. gallicum R602.</title>
        <authorList>
            <person name="Bustos P."/>
            <person name="Santamaria R.I."/>
            <person name="Lozano L."/>
            <person name="Acosta J.L."/>
            <person name="Ormeno-Orrillo E."/>
            <person name="Rogel M.A."/>
            <person name="Romero D."/>
            <person name="Cevallos M.A."/>
            <person name="Martinez-Romero E."/>
            <person name="Gonzalez V."/>
        </authorList>
    </citation>
    <scope>NUCLEOTIDE SEQUENCE [LARGE SCALE GENOMIC DNA]</scope>
    <source>
        <strain evidence="1 2">R602</strain>
        <plasmid evidence="1 2">pRgalR602c</plasmid>
    </source>
</reference>
<protein>
    <submittedName>
        <fullName evidence="1">Uncharacterized protein</fullName>
    </submittedName>
</protein>
<keyword evidence="2" id="KW-1185">Reference proteome</keyword>
<evidence type="ECO:0000313" key="2">
    <source>
        <dbReference type="Proteomes" id="UP000031368"/>
    </source>
</evidence>
<gene>
    <name evidence="1" type="ORF">RGR602_PC01942</name>
</gene>
<organism evidence="1 2">
    <name type="scientific">Rhizobium gallicum bv. gallicum R602sp</name>
    <dbReference type="NCBI Taxonomy" id="1041138"/>
    <lineage>
        <taxon>Bacteria</taxon>
        <taxon>Pseudomonadati</taxon>
        <taxon>Pseudomonadota</taxon>
        <taxon>Alphaproteobacteria</taxon>
        <taxon>Hyphomicrobiales</taxon>
        <taxon>Rhizobiaceae</taxon>
        <taxon>Rhizobium/Agrobacterium group</taxon>
        <taxon>Rhizobium</taxon>
    </lineage>
</organism>
<geneLocation type="plasmid" evidence="1 2">
    <name>pRgalR602c</name>
</geneLocation>
<dbReference type="RefSeq" id="WP_040116056.1">
    <property type="nucleotide sequence ID" value="NZ_CP006880.1"/>
</dbReference>
<dbReference type="Proteomes" id="UP000031368">
    <property type="component" value="Plasmid pRgalR602c"/>
</dbReference>
<name>A0A0B4XFX6_9HYPH</name>
<proteinExistence type="predicted"/>
<dbReference type="AlphaFoldDB" id="A0A0B4XFX6"/>
<sequence>MEGRTEISFRVRTSFKMNKIVDEALAFANRLADADRELVFASGAWSGEVLPMMWKEFQREHFGGADKTSGFDTSGRP</sequence>
<dbReference type="EMBL" id="CP006880">
    <property type="protein sequence ID" value="AJD45966.1"/>
    <property type="molecule type" value="Genomic_DNA"/>
</dbReference>
<dbReference type="KEGG" id="rga:RGR602_PC01942"/>
<evidence type="ECO:0000313" key="1">
    <source>
        <dbReference type="EMBL" id="AJD45966.1"/>
    </source>
</evidence>